<organism evidence="2">
    <name type="scientific">candidate division WOR-3 bacterium</name>
    <dbReference type="NCBI Taxonomy" id="2052148"/>
    <lineage>
        <taxon>Bacteria</taxon>
        <taxon>Bacteria division WOR-3</taxon>
    </lineage>
</organism>
<dbReference type="InterPro" id="IPR000089">
    <property type="entry name" value="Biotin_lipoyl"/>
</dbReference>
<dbReference type="Gene3D" id="2.40.50.100">
    <property type="match status" value="1"/>
</dbReference>
<feature type="domain" description="Lipoyl-binding" evidence="1">
    <location>
        <begin position="1"/>
        <end position="35"/>
    </location>
</feature>
<sequence length="36" mass="4048">MKMQNELRATIDGVVKKINFKEGEQVDAFVPIVELG</sequence>
<proteinExistence type="predicted"/>
<accession>A0A7C4TAW8</accession>
<protein>
    <recommendedName>
        <fullName evidence="1">Lipoyl-binding domain-containing protein</fullName>
    </recommendedName>
</protein>
<dbReference type="Pfam" id="PF00364">
    <property type="entry name" value="Biotin_lipoyl"/>
    <property type="match status" value="1"/>
</dbReference>
<name>A0A7C4TAW8_UNCW3</name>
<dbReference type="SUPFAM" id="SSF51230">
    <property type="entry name" value="Single hybrid motif"/>
    <property type="match status" value="1"/>
</dbReference>
<reference evidence="2" key="1">
    <citation type="journal article" date="2020" name="mSystems">
        <title>Genome- and Community-Level Interaction Insights into Carbon Utilization and Element Cycling Functions of Hydrothermarchaeota in Hydrothermal Sediment.</title>
        <authorList>
            <person name="Zhou Z."/>
            <person name="Liu Y."/>
            <person name="Xu W."/>
            <person name="Pan J."/>
            <person name="Luo Z.H."/>
            <person name="Li M."/>
        </authorList>
    </citation>
    <scope>NUCLEOTIDE SEQUENCE [LARGE SCALE GENOMIC DNA]</scope>
    <source>
        <strain evidence="2">SpSt-774</strain>
    </source>
</reference>
<comment type="caution">
    <text evidence="2">The sequence shown here is derived from an EMBL/GenBank/DDBJ whole genome shotgun (WGS) entry which is preliminary data.</text>
</comment>
<evidence type="ECO:0000313" key="2">
    <source>
        <dbReference type="EMBL" id="HGV97167.1"/>
    </source>
</evidence>
<dbReference type="EMBL" id="DTGZ01000046">
    <property type="protein sequence ID" value="HGV97167.1"/>
    <property type="molecule type" value="Genomic_DNA"/>
</dbReference>
<evidence type="ECO:0000259" key="1">
    <source>
        <dbReference type="Pfam" id="PF00364"/>
    </source>
</evidence>
<dbReference type="InterPro" id="IPR011053">
    <property type="entry name" value="Single_hybrid_motif"/>
</dbReference>
<dbReference type="AlphaFoldDB" id="A0A7C4TAW8"/>
<gene>
    <name evidence="2" type="ORF">ENV60_02595</name>
</gene>